<accession>A0A8J6B0M9</accession>
<protein>
    <submittedName>
        <fullName evidence="1">Uncharacterized protein</fullName>
    </submittedName>
</protein>
<organism evidence="1 2">
    <name type="scientific">Eleutherodactylus coqui</name>
    <name type="common">Puerto Rican coqui</name>
    <dbReference type="NCBI Taxonomy" id="57060"/>
    <lineage>
        <taxon>Eukaryota</taxon>
        <taxon>Metazoa</taxon>
        <taxon>Chordata</taxon>
        <taxon>Craniata</taxon>
        <taxon>Vertebrata</taxon>
        <taxon>Euteleostomi</taxon>
        <taxon>Amphibia</taxon>
        <taxon>Batrachia</taxon>
        <taxon>Anura</taxon>
        <taxon>Neobatrachia</taxon>
        <taxon>Hyloidea</taxon>
        <taxon>Eleutherodactylidae</taxon>
        <taxon>Eleutherodactylinae</taxon>
        <taxon>Eleutherodactylus</taxon>
        <taxon>Eleutherodactylus</taxon>
    </lineage>
</organism>
<evidence type="ECO:0000313" key="1">
    <source>
        <dbReference type="EMBL" id="KAG9461777.1"/>
    </source>
</evidence>
<evidence type="ECO:0000313" key="2">
    <source>
        <dbReference type="Proteomes" id="UP000770717"/>
    </source>
</evidence>
<sequence length="109" mass="12292">MFTPCFSVLCFFFQSFDLHARIRFDSISHRVLWCPVFVAGLSKHSKNFSSDSALITWAKSVSRKPILSARPRRKPVLSARPRRKPVLSASSDISGLIQLSYSCCPGCRQ</sequence>
<comment type="caution">
    <text evidence="1">The sequence shown here is derived from an EMBL/GenBank/DDBJ whole genome shotgun (WGS) entry which is preliminary data.</text>
</comment>
<dbReference type="EMBL" id="WNTK01016707">
    <property type="protein sequence ID" value="KAG9461777.1"/>
    <property type="molecule type" value="Genomic_DNA"/>
</dbReference>
<dbReference type="Proteomes" id="UP000770717">
    <property type="component" value="Unassembled WGS sequence"/>
</dbReference>
<gene>
    <name evidence="1" type="ORF">GDO78_015793</name>
</gene>
<name>A0A8J6B0M9_ELECQ</name>
<keyword evidence="2" id="KW-1185">Reference proteome</keyword>
<dbReference type="AlphaFoldDB" id="A0A8J6B0M9"/>
<reference evidence="1" key="1">
    <citation type="thesis" date="2020" institute="ProQuest LLC" country="789 East Eisenhower Parkway, Ann Arbor, MI, USA">
        <title>Comparative Genomics and Chromosome Evolution.</title>
        <authorList>
            <person name="Mudd A.B."/>
        </authorList>
    </citation>
    <scope>NUCLEOTIDE SEQUENCE</scope>
    <source>
        <strain evidence="1">HN-11 Male</strain>
        <tissue evidence="1">Kidney and liver</tissue>
    </source>
</reference>
<proteinExistence type="predicted"/>